<gene>
    <name evidence="9" type="ORF">OCV61_12895</name>
</gene>
<evidence type="ECO:0000256" key="2">
    <source>
        <dbReference type="ARBA" id="ARBA00022448"/>
    </source>
</evidence>
<evidence type="ECO:0000256" key="5">
    <source>
        <dbReference type="ARBA" id="ARBA00022989"/>
    </source>
</evidence>
<name>A0ABT2TVP5_9FIRM</name>
<organism evidence="9 10">
    <name type="scientific">Blautia ammoniilytica</name>
    <dbReference type="NCBI Taxonomy" id="2981782"/>
    <lineage>
        <taxon>Bacteria</taxon>
        <taxon>Bacillati</taxon>
        <taxon>Bacillota</taxon>
        <taxon>Clostridia</taxon>
        <taxon>Lachnospirales</taxon>
        <taxon>Lachnospiraceae</taxon>
        <taxon>Blautia</taxon>
    </lineage>
</organism>
<comment type="subcellular location">
    <subcellularLocation>
        <location evidence="1 7">Cell membrane</location>
        <topology evidence="1 7">Multi-pass membrane protein</topology>
    </subcellularLocation>
</comment>
<dbReference type="CDD" id="cd06261">
    <property type="entry name" value="TM_PBP2"/>
    <property type="match status" value="1"/>
</dbReference>
<evidence type="ECO:0000256" key="6">
    <source>
        <dbReference type="ARBA" id="ARBA00023136"/>
    </source>
</evidence>
<evidence type="ECO:0000256" key="3">
    <source>
        <dbReference type="ARBA" id="ARBA00022475"/>
    </source>
</evidence>
<dbReference type="PANTHER" id="PTHR32243:SF18">
    <property type="entry name" value="INNER MEMBRANE ABC TRANSPORTER PERMEASE PROTEIN YCJP"/>
    <property type="match status" value="1"/>
</dbReference>
<feature type="transmembrane region" description="Helical" evidence="7">
    <location>
        <begin position="12"/>
        <end position="31"/>
    </location>
</feature>
<feature type="domain" description="ABC transmembrane type-1" evidence="8">
    <location>
        <begin position="73"/>
        <end position="264"/>
    </location>
</feature>
<dbReference type="Gene3D" id="1.10.3720.10">
    <property type="entry name" value="MetI-like"/>
    <property type="match status" value="1"/>
</dbReference>
<dbReference type="RefSeq" id="WP_158422133.1">
    <property type="nucleotide sequence ID" value="NZ_JAOQJL010000027.1"/>
</dbReference>
<evidence type="ECO:0000259" key="8">
    <source>
        <dbReference type="PROSITE" id="PS50928"/>
    </source>
</evidence>
<evidence type="ECO:0000313" key="9">
    <source>
        <dbReference type="EMBL" id="MCU6766303.1"/>
    </source>
</evidence>
<dbReference type="PROSITE" id="PS50928">
    <property type="entry name" value="ABC_TM1"/>
    <property type="match status" value="1"/>
</dbReference>
<feature type="transmembrane region" description="Helical" evidence="7">
    <location>
        <begin position="185"/>
        <end position="207"/>
    </location>
</feature>
<feature type="transmembrane region" description="Helical" evidence="7">
    <location>
        <begin position="246"/>
        <end position="264"/>
    </location>
</feature>
<evidence type="ECO:0000256" key="1">
    <source>
        <dbReference type="ARBA" id="ARBA00004651"/>
    </source>
</evidence>
<proteinExistence type="inferred from homology"/>
<dbReference type="Proteomes" id="UP001652409">
    <property type="component" value="Unassembled WGS sequence"/>
</dbReference>
<feature type="transmembrane region" description="Helical" evidence="7">
    <location>
        <begin position="72"/>
        <end position="96"/>
    </location>
</feature>
<reference evidence="9 10" key="1">
    <citation type="journal article" date="2021" name="ISME Commun">
        <title>Automated analysis of genomic sequences facilitates high-throughput and comprehensive description of bacteria.</title>
        <authorList>
            <person name="Hitch T.C.A."/>
        </authorList>
    </citation>
    <scope>NUCLEOTIDE SEQUENCE [LARGE SCALE GENOMIC DNA]</scope>
    <source>
        <strain evidence="9 10">Sanger_23</strain>
    </source>
</reference>
<feature type="transmembrane region" description="Helical" evidence="7">
    <location>
        <begin position="144"/>
        <end position="164"/>
    </location>
</feature>
<keyword evidence="5 7" id="KW-1133">Transmembrane helix</keyword>
<feature type="transmembrane region" description="Helical" evidence="7">
    <location>
        <begin position="108"/>
        <end position="132"/>
    </location>
</feature>
<keyword evidence="3" id="KW-1003">Cell membrane</keyword>
<keyword evidence="6 7" id="KW-0472">Membrane</keyword>
<evidence type="ECO:0000313" key="10">
    <source>
        <dbReference type="Proteomes" id="UP001652409"/>
    </source>
</evidence>
<dbReference type="SUPFAM" id="SSF161098">
    <property type="entry name" value="MetI-like"/>
    <property type="match status" value="1"/>
</dbReference>
<comment type="similarity">
    <text evidence="7">Belongs to the binding-protein-dependent transport system permease family.</text>
</comment>
<dbReference type="InterPro" id="IPR050901">
    <property type="entry name" value="BP-dep_ABC_trans_perm"/>
</dbReference>
<dbReference type="Pfam" id="PF00528">
    <property type="entry name" value="BPD_transp_1"/>
    <property type="match status" value="1"/>
</dbReference>
<comment type="caution">
    <text evidence="9">The sequence shown here is derived from an EMBL/GenBank/DDBJ whole genome shotgun (WGS) entry which is preliminary data.</text>
</comment>
<keyword evidence="4 7" id="KW-0812">Transmembrane</keyword>
<dbReference type="InterPro" id="IPR035906">
    <property type="entry name" value="MetI-like_sf"/>
</dbReference>
<dbReference type="EMBL" id="JAOQJL010000027">
    <property type="protein sequence ID" value="MCU6766303.1"/>
    <property type="molecule type" value="Genomic_DNA"/>
</dbReference>
<dbReference type="PANTHER" id="PTHR32243">
    <property type="entry name" value="MALTOSE TRANSPORT SYSTEM PERMEASE-RELATED"/>
    <property type="match status" value="1"/>
</dbReference>
<dbReference type="InterPro" id="IPR000515">
    <property type="entry name" value="MetI-like"/>
</dbReference>
<evidence type="ECO:0000256" key="4">
    <source>
        <dbReference type="ARBA" id="ARBA00022692"/>
    </source>
</evidence>
<accession>A0ABT2TVP5</accession>
<evidence type="ECO:0000256" key="7">
    <source>
        <dbReference type="RuleBase" id="RU363032"/>
    </source>
</evidence>
<keyword evidence="10" id="KW-1185">Reference proteome</keyword>
<protein>
    <submittedName>
        <fullName evidence="9">Carbohydrate ABC transporter permease</fullName>
    </submittedName>
</protein>
<keyword evidence="2 7" id="KW-0813">Transport</keyword>
<sequence>MSKKTKRTVGWVAFYIFVAAFVVLLLLPFIWQFLTSVKPLNEIAEMPAKWIPSYFHGQFYVNVFTKHPFARYMLNSLIVATSATLLSLLIGASAAYALSRLHFKGRAVLLMVILGVSMFPTIATLSPLYLILKNMNLLNTYQGLILTYIGFSLPMAIWLMTNFFSQIEKGFEEAAAIDGCSHFQTFVKIMLPLIKPATFSVGLLVFINCWNEYLYSLTFMSKDAMRTVPVGIALFPSNYQLPWGDMAAASIVCTLPLIALVLIFQKNIVAGLTTGGMKG</sequence>